<evidence type="ECO:0000256" key="1">
    <source>
        <dbReference type="SAM" id="MobiDB-lite"/>
    </source>
</evidence>
<reference evidence="2 3" key="1">
    <citation type="journal article" date="2022" name="Environ. Microbiol. Rep.">
        <title>Eco-phylogenetic analyses reveal divergent evolution of vitamin B12 metabolism in the marine bacterial family 'Psychromonadaceae'.</title>
        <authorList>
            <person name="Jin X."/>
            <person name="Yang Y."/>
            <person name="Cao H."/>
            <person name="Gao B."/>
            <person name="Zhao Z."/>
        </authorList>
    </citation>
    <scope>NUCLEOTIDE SEQUENCE [LARGE SCALE GENOMIC DNA]</scope>
    <source>
        <strain evidence="2 3">MKS20</strain>
    </source>
</reference>
<proteinExistence type="predicted"/>
<keyword evidence="3" id="KW-1185">Reference proteome</keyword>
<evidence type="ECO:0000313" key="3">
    <source>
        <dbReference type="Proteomes" id="UP001201273"/>
    </source>
</evidence>
<protein>
    <submittedName>
        <fullName evidence="2">Uncharacterized protein</fullName>
    </submittedName>
</protein>
<dbReference type="Proteomes" id="UP001201273">
    <property type="component" value="Unassembled WGS sequence"/>
</dbReference>
<dbReference type="RefSeq" id="WP_233054388.1">
    <property type="nucleotide sequence ID" value="NZ_JAIMJA010000023.1"/>
</dbReference>
<dbReference type="Gene3D" id="2.180.10.10">
    <property type="entry name" value="RHS repeat-associated core"/>
    <property type="match status" value="1"/>
</dbReference>
<organism evidence="2 3">
    <name type="scientific">Motilimonas cestriensis</name>
    <dbReference type="NCBI Taxonomy" id="2742685"/>
    <lineage>
        <taxon>Bacteria</taxon>
        <taxon>Pseudomonadati</taxon>
        <taxon>Pseudomonadota</taxon>
        <taxon>Gammaproteobacteria</taxon>
        <taxon>Alteromonadales</taxon>
        <taxon>Alteromonadales genera incertae sedis</taxon>
        <taxon>Motilimonas</taxon>
    </lineage>
</organism>
<accession>A0ABS8WCG9</accession>
<sequence>MGQDNSSYDYDPNDPYKLRSHNNETLNYDASGNIKNYNGYQFSYTSFDKVKRISSSSNSNDWTEYSYGTDGERFKKVENRIYQGKVERLTTEFIHAFYERHSRHGGAGDLVEEKYFIGDMVLTQRSNNTKDSFYTIKDQQGSVLMTLNGSGQEVNRYYYRPLVSR</sequence>
<name>A0ABS8WCG9_9GAMM</name>
<feature type="region of interest" description="Disordered" evidence="1">
    <location>
        <begin position="1"/>
        <end position="22"/>
    </location>
</feature>
<evidence type="ECO:0000313" key="2">
    <source>
        <dbReference type="EMBL" id="MCE2596731.1"/>
    </source>
</evidence>
<comment type="caution">
    <text evidence="2">The sequence shown here is derived from an EMBL/GenBank/DDBJ whole genome shotgun (WGS) entry which is preliminary data.</text>
</comment>
<gene>
    <name evidence="2" type="ORF">K6Y31_18265</name>
</gene>
<dbReference type="EMBL" id="JAIMJA010000023">
    <property type="protein sequence ID" value="MCE2596731.1"/>
    <property type="molecule type" value="Genomic_DNA"/>
</dbReference>